<proteinExistence type="predicted"/>
<gene>
    <name evidence="1" type="ORF">M8818_000688</name>
</gene>
<reference evidence="1" key="1">
    <citation type="submission" date="2024-02" db="EMBL/GenBank/DDBJ databases">
        <title>Metagenome Assembled Genome of Zalaria obscura JY119.</title>
        <authorList>
            <person name="Vighnesh L."/>
            <person name="Jagadeeshwari U."/>
            <person name="Venkata Ramana C."/>
            <person name="Sasikala C."/>
        </authorList>
    </citation>
    <scope>NUCLEOTIDE SEQUENCE</scope>
    <source>
        <strain evidence="1">JY119</strain>
    </source>
</reference>
<organism evidence="1 2">
    <name type="scientific">Zalaria obscura</name>
    <dbReference type="NCBI Taxonomy" id="2024903"/>
    <lineage>
        <taxon>Eukaryota</taxon>
        <taxon>Fungi</taxon>
        <taxon>Dikarya</taxon>
        <taxon>Ascomycota</taxon>
        <taxon>Pezizomycotina</taxon>
        <taxon>Dothideomycetes</taxon>
        <taxon>Dothideomycetidae</taxon>
        <taxon>Dothideales</taxon>
        <taxon>Zalariaceae</taxon>
        <taxon>Zalaria</taxon>
    </lineage>
</organism>
<accession>A0ACC3SLY9</accession>
<sequence length="311" mass="34140">MLAIIGASGKLGNATLTALLKHNLIPSSDIICLSSSGSGTQKLQSQGVTVRSASFDTPSNLESALRGCDRLFLVSSPRIAKDFNNAPPGAGREADHFVAIDAARRAGVKHIYYSSLAFANPSKAGVMQAHMRTEAYLAKLNKEEGLQYTVIREGLYNESWPLYFGHYDVGGDDRTEVPVGGDGRISWTSIADLGLANALVLAADPKEWEGRTFYLSNTQDPRSLEEVAKMVGKAKGREIALRVVSREQHERYYVEERKMPEPMIKWWSTTYDALRDNECEIKDTTLETLLASKGVTPKPVEETIKEMIAAA</sequence>
<evidence type="ECO:0000313" key="1">
    <source>
        <dbReference type="EMBL" id="KAK8219714.1"/>
    </source>
</evidence>
<evidence type="ECO:0000313" key="2">
    <source>
        <dbReference type="Proteomes" id="UP001320706"/>
    </source>
</evidence>
<name>A0ACC3SLY9_9PEZI</name>
<dbReference type="EMBL" id="JAMKPW020000003">
    <property type="protein sequence ID" value="KAK8219714.1"/>
    <property type="molecule type" value="Genomic_DNA"/>
</dbReference>
<protein>
    <submittedName>
        <fullName evidence="1">Uncharacterized protein</fullName>
    </submittedName>
</protein>
<keyword evidence="2" id="KW-1185">Reference proteome</keyword>
<comment type="caution">
    <text evidence="1">The sequence shown here is derived from an EMBL/GenBank/DDBJ whole genome shotgun (WGS) entry which is preliminary data.</text>
</comment>
<dbReference type="Proteomes" id="UP001320706">
    <property type="component" value="Unassembled WGS sequence"/>
</dbReference>